<evidence type="ECO:0000313" key="4">
    <source>
        <dbReference type="Proteomes" id="UP000634435"/>
    </source>
</evidence>
<accession>A0ABQ2DX13</accession>
<evidence type="ECO:0000313" key="3">
    <source>
        <dbReference type="EMBL" id="GGJ76610.1"/>
    </source>
</evidence>
<dbReference type="InterPro" id="IPR052940">
    <property type="entry name" value="Carb_Esterase_6"/>
</dbReference>
<dbReference type="SUPFAM" id="SSF52266">
    <property type="entry name" value="SGNH hydrolase"/>
    <property type="match status" value="1"/>
</dbReference>
<keyword evidence="1" id="KW-0378">Hydrolase</keyword>
<dbReference type="Proteomes" id="UP000634435">
    <property type="component" value="Unassembled WGS sequence"/>
</dbReference>
<dbReference type="InterPro" id="IPR005181">
    <property type="entry name" value="SASA"/>
</dbReference>
<evidence type="ECO:0000256" key="1">
    <source>
        <dbReference type="ARBA" id="ARBA00022801"/>
    </source>
</evidence>
<dbReference type="PANTHER" id="PTHR31988">
    <property type="entry name" value="ESTERASE, PUTATIVE (DUF303)-RELATED"/>
    <property type="match status" value="1"/>
</dbReference>
<evidence type="ECO:0000259" key="2">
    <source>
        <dbReference type="Pfam" id="PF03629"/>
    </source>
</evidence>
<reference evidence="4" key="1">
    <citation type="journal article" date="2019" name="Int. J. Syst. Evol. Microbiol.">
        <title>The Global Catalogue of Microorganisms (GCM) 10K type strain sequencing project: providing services to taxonomists for standard genome sequencing and annotation.</title>
        <authorList>
            <consortium name="The Broad Institute Genomics Platform"/>
            <consortium name="The Broad Institute Genome Sequencing Center for Infectious Disease"/>
            <person name="Wu L."/>
            <person name="Ma J."/>
        </authorList>
    </citation>
    <scope>NUCLEOTIDE SEQUENCE [LARGE SCALE GENOMIC DNA]</scope>
    <source>
        <strain evidence="4">JCM 30071</strain>
    </source>
</reference>
<dbReference type="PANTHER" id="PTHR31988:SF19">
    <property type="entry name" value="9-O-ACETYL-N-ACETYLNEURAMINIC ACID DEACETYLASE-RELATED"/>
    <property type="match status" value="1"/>
</dbReference>
<keyword evidence="4" id="KW-1185">Reference proteome</keyword>
<organism evidence="3 4">
    <name type="scientific">Virgibacillus kapii</name>
    <dbReference type="NCBI Taxonomy" id="1638645"/>
    <lineage>
        <taxon>Bacteria</taxon>
        <taxon>Bacillati</taxon>
        <taxon>Bacillota</taxon>
        <taxon>Bacilli</taxon>
        <taxon>Bacillales</taxon>
        <taxon>Bacillaceae</taxon>
        <taxon>Virgibacillus</taxon>
    </lineage>
</organism>
<name>A0ABQ2DX13_9BACI</name>
<dbReference type="InterPro" id="IPR036514">
    <property type="entry name" value="SGNH_hydro_sf"/>
</dbReference>
<protein>
    <submittedName>
        <fullName evidence="3">Acetylxylan esterase</fullName>
    </submittedName>
</protein>
<gene>
    <name evidence="3" type="ORF">GCM10007111_42840</name>
</gene>
<dbReference type="Pfam" id="PF03629">
    <property type="entry name" value="SASA"/>
    <property type="match status" value="1"/>
</dbReference>
<dbReference type="Gene3D" id="3.40.50.1110">
    <property type="entry name" value="SGNH hydrolase"/>
    <property type="match status" value="1"/>
</dbReference>
<feature type="domain" description="Sialate O-acetylesterase" evidence="2">
    <location>
        <begin position="26"/>
        <end position="246"/>
    </location>
</feature>
<dbReference type="EMBL" id="BMPN01000013">
    <property type="protein sequence ID" value="GGJ76610.1"/>
    <property type="molecule type" value="Genomic_DNA"/>
</dbReference>
<proteinExistence type="predicted"/>
<dbReference type="Gene3D" id="6.10.170.10">
    <property type="match status" value="1"/>
</dbReference>
<sequence length="304" mass="34540">MSYMLNPFILIRPLHTKKEGFSMKSILLIGQSNMAGRGFIEDVPPIYNEHINMLRNGRWQMMAEPLHFDRHISGIGPAASFAQAWTEDHSGESIGLITCAEGGSSIDEWSIDGLLTRHAISEARFAMETSEIVGILWHQGESDSYGERYQTYEAKLLSLFKHLREELNSPNIPIIIGELGHYLGEVGFGKSAVEYKQINQILSKVAHTEKNCYFVTSRGLTANPDGIHIDAISQRKFGLRYYEAFSKQKHVLDILDIEHGWIEKEAKRERTKNERIFVQSMKFALGKLSFEEFSINVSTINESK</sequence>
<comment type="caution">
    <text evidence="3">The sequence shown here is derived from an EMBL/GenBank/DDBJ whole genome shotgun (WGS) entry which is preliminary data.</text>
</comment>